<dbReference type="Gene3D" id="3.40.50.2000">
    <property type="entry name" value="Glycogen Phosphorylase B"/>
    <property type="match status" value="2"/>
</dbReference>
<gene>
    <name evidence="2" type="ORF">IAD20_03755</name>
</gene>
<proteinExistence type="predicted"/>
<evidence type="ECO:0000313" key="2">
    <source>
        <dbReference type="EMBL" id="HIU53177.1"/>
    </source>
</evidence>
<feature type="domain" description="Glycosyl transferase family 1" evidence="1">
    <location>
        <begin position="206"/>
        <end position="358"/>
    </location>
</feature>
<dbReference type="AlphaFoldDB" id="A0A9D1M411"/>
<dbReference type="InterPro" id="IPR041693">
    <property type="entry name" value="Glyco_trans_4_5"/>
</dbReference>
<reference evidence="2" key="1">
    <citation type="submission" date="2020-10" db="EMBL/GenBank/DDBJ databases">
        <authorList>
            <person name="Gilroy R."/>
        </authorList>
    </citation>
    <scope>NUCLEOTIDE SEQUENCE</scope>
    <source>
        <strain evidence="2">ChiW3-316</strain>
    </source>
</reference>
<dbReference type="Proteomes" id="UP000824107">
    <property type="component" value="Unassembled WGS sequence"/>
</dbReference>
<protein>
    <submittedName>
        <fullName evidence="2">Glycosyltransferase family 4 protein</fullName>
    </submittedName>
</protein>
<dbReference type="EMBL" id="DVNC01000027">
    <property type="protein sequence ID" value="HIU53177.1"/>
    <property type="molecule type" value="Genomic_DNA"/>
</dbReference>
<evidence type="ECO:0000313" key="3">
    <source>
        <dbReference type="Proteomes" id="UP000824107"/>
    </source>
</evidence>
<dbReference type="GO" id="GO:0016757">
    <property type="term" value="F:glycosyltransferase activity"/>
    <property type="evidence" value="ECO:0007669"/>
    <property type="project" value="InterPro"/>
</dbReference>
<accession>A0A9D1M411</accession>
<comment type="caution">
    <text evidence="2">The sequence shown here is derived from an EMBL/GenBank/DDBJ whole genome shotgun (WGS) entry which is preliminary data.</text>
</comment>
<reference evidence="2" key="2">
    <citation type="journal article" date="2021" name="PeerJ">
        <title>Extensive microbial diversity within the chicken gut microbiome revealed by metagenomics and culture.</title>
        <authorList>
            <person name="Gilroy R."/>
            <person name="Ravi A."/>
            <person name="Getino M."/>
            <person name="Pursley I."/>
            <person name="Horton D.L."/>
            <person name="Alikhan N.F."/>
            <person name="Baker D."/>
            <person name="Gharbi K."/>
            <person name="Hall N."/>
            <person name="Watson M."/>
            <person name="Adriaenssens E.M."/>
            <person name="Foster-Nyarko E."/>
            <person name="Jarju S."/>
            <person name="Secka A."/>
            <person name="Antonio M."/>
            <person name="Oren A."/>
            <person name="Chaudhuri R.R."/>
            <person name="La Ragione R."/>
            <person name="Hildebrand F."/>
            <person name="Pallen M.J."/>
        </authorList>
    </citation>
    <scope>NUCLEOTIDE SEQUENCE</scope>
    <source>
        <strain evidence="2">ChiW3-316</strain>
    </source>
</reference>
<dbReference type="PANTHER" id="PTHR12526">
    <property type="entry name" value="GLYCOSYLTRANSFERASE"/>
    <property type="match status" value="1"/>
</dbReference>
<name>A0A9D1M411_9PROT</name>
<dbReference type="SUPFAM" id="SSF53756">
    <property type="entry name" value="UDP-Glycosyltransferase/glycogen phosphorylase"/>
    <property type="match status" value="1"/>
</dbReference>
<organism evidence="2 3">
    <name type="scientific">Candidatus Scatocola faecipullorum</name>
    <dbReference type="NCBI Taxonomy" id="2840917"/>
    <lineage>
        <taxon>Bacteria</taxon>
        <taxon>Pseudomonadati</taxon>
        <taxon>Pseudomonadota</taxon>
        <taxon>Alphaproteobacteria</taxon>
        <taxon>Rhodospirillales</taxon>
        <taxon>Rhodospirillaceae</taxon>
        <taxon>Rhodospirillaceae incertae sedis</taxon>
        <taxon>Candidatus Scatocola</taxon>
    </lineage>
</organism>
<sequence length="386" mass="43433">MLGRKIKKLKNWLQNRHNLQLFRLRLAEDRQKTALYRAVLISHELSATGAPLMLLAAAEAILADGGSVRVLAYMDGPLRKKFEKLGIPVFYHPGFRDNARLLNEFGGDCAYAVANTAVAYPAVSLLKGPRVLWWIHEAQVIEKDYIARFRQKKFRPDLEQTLRQAGKLAVVSDYAREIAAKYNPRVEVIHPAVADVAKEQGLQPKQPAEKIRFAMLGAVCEIKGQDVLLKAVRLLPAAYRAQAEFHIAGRRDGAFAEDLAAESGDLPEVVWEESRSRDNLWDFYRENDVIMVASRDESFSLVALEACMASRPLIISSNAGAKFLVRPGENGGIFTSDSAESLSESISEMIDRRRDLPEMGRISRREYEKWGTTAAFRKSFLMQLKK</sequence>
<evidence type="ECO:0000259" key="1">
    <source>
        <dbReference type="Pfam" id="PF00534"/>
    </source>
</evidence>
<dbReference type="Pfam" id="PF00534">
    <property type="entry name" value="Glycos_transf_1"/>
    <property type="match status" value="1"/>
</dbReference>
<dbReference type="CDD" id="cd03801">
    <property type="entry name" value="GT4_PimA-like"/>
    <property type="match status" value="1"/>
</dbReference>
<dbReference type="InterPro" id="IPR001296">
    <property type="entry name" value="Glyco_trans_1"/>
</dbReference>
<dbReference type="Pfam" id="PF16994">
    <property type="entry name" value="Glyco_trans_4_5"/>
    <property type="match status" value="1"/>
</dbReference>